<keyword evidence="1" id="KW-0472">Membrane</keyword>
<feature type="transmembrane region" description="Helical" evidence="1">
    <location>
        <begin position="118"/>
        <end position="140"/>
    </location>
</feature>
<gene>
    <name evidence="2" type="ORF">ACFP1K_32785</name>
</gene>
<feature type="transmembrane region" description="Helical" evidence="1">
    <location>
        <begin position="90"/>
        <end position="112"/>
    </location>
</feature>
<organism evidence="2 3">
    <name type="scientific">Sphaerisporangium aureirubrum</name>
    <dbReference type="NCBI Taxonomy" id="1544736"/>
    <lineage>
        <taxon>Bacteria</taxon>
        <taxon>Bacillati</taxon>
        <taxon>Actinomycetota</taxon>
        <taxon>Actinomycetes</taxon>
        <taxon>Streptosporangiales</taxon>
        <taxon>Streptosporangiaceae</taxon>
        <taxon>Sphaerisporangium</taxon>
    </lineage>
</organism>
<sequence>MTTPHAGVFTERGRPMKEDWKQSEGWLQQDNLIYLGLIGLGIVLVQPFLTVESLDTSAMVCVLAFSISIPLMAFLIMINQLQTQHRHTTYSNYLALTKTVAVLSACAGVVAAFWHITWLAGVVVSVAATLGLGIYSAHYIRIERDVQARSAE</sequence>
<dbReference type="Proteomes" id="UP001596137">
    <property type="component" value="Unassembled WGS sequence"/>
</dbReference>
<evidence type="ECO:0008006" key="4">
    <source>
        <dbReference type="Google" id="ProtNLM"/>
    </source>
</evidence>
<proteinExistence type="predicted"/>
<keyword evidence="3" id="KW-1185">Reference proteome</keyword>
<keyword evidence="1" id="KW-1133">Transmembrane helix</keyword>
<evidence type="ECO:0000313" key="3">
    <source>
        <dbReference type="Proteomes" id="UP001596137"/>
    </source>
</evidence>
<dbReference type="EMBL" id="JBHSRF010000074">
    <property type="protein sequence ID" value="MFC6085983.1"/>
    <property type="molecule type" value="Genomic_DNA"/>
</dbReference>
<comment type="caution">
    <text evidence="2">The sequence shown here is derived from an EMBL/GenBank/DDBJ whole genome shotgun (WGS) entry which is preliminary data.</text>
</comment>
<reference evidence="3" key="1">
    <citation type="journal article" date="2019" name="Int. J. Syst. Evol. Microbiol.">
        <title>The Global Catalogue of Microorganisms (GCM) 10K type strain sequencing project: providing services to taxonomists for standard genome sequencing and annotation.</title>
        <authorList>
            <consortium name="The Broad Institute Genomics Platform"/>
            <consortium name="The Broad Institute Genome Sequencing Center for Infectious Disease"/>
            <person name="Wu L."/>
            <person name="Ma J."/>
        </authorList>
    </citation>
    <scope>NUCLEOTIDE SEQUENCE [LARGE SCALE GENOMIC DNA]</scope>
    <source>
        <strain evidence="3">JCM 30346</strain>
    </source>
</reference>
<feature type="transmembrane region" description="Helical" evidence="1">
    <location>
        <begin position="32"/>
        <end position="51"/>
    </location>
</feature>
<accession>A0ABW1NSX2</accession>
<keyword evidence="1" id="KW-0812">Transmembrane</keyword>
<dbReference type="RefSeq" id="WP_380760711.1">
    <property type="nucleotide sequence ID" value="NZ_JBHSRF010000074.1"/>
</dbReference>
<protein>
    <recommendedName>
        <fullName evidence="4">Sodium:proton antiporter</fullName>
    </recommendedName>
</protein>
<evidence type="ECO:0000256" key="1">
    <source>
        <dbReference type="SAM" id="Phobius"/>
    </source>
</evidence>
<feature type="transmembrane region" description="Helical" evidence="1">
    <location>
        <begin position="57"/>
        <end position="78"/>
    </location>
</feature>
<evidence type="ECO:0000313" key="2">
    <source>
        <dbReference type="EMBL" id="MFC6085983.1"/>
    </source>
</evidence>
<name>A0ABW1NSX2_9ACTN</name>